<gene>
    <name evidence="1" type="ORF">NONO_c19400</name>
</gene>
<name>W5TBK0_9NOCA</name>
<evidence type="ECO:0000313" key="1">
    <source>
        <dbReference type="EMBL" id="AHH16740.1"/>
    </source>
</evidence>
<protein>
    <submittedName>
        <fullName evidence="1">Putative peptide synthetase</fullName>
    </submittedName>
</protein>
<organism evidence="1 2">
    <name type="scientific">Nocardia nova SH22a</name>
    <dbReference type="NCBI Taxonomy" id="1415166"/>
    <lineage>
        <taxon>Bacteria</taxon>
        <taxon>Bacillati</taxon>
        <taxon>Actinomycetota</taxon>
        <taxon>Actinomycetes</taxon>
        <taxon>Mycobacteriales</taxon>
        <taxon>Nocardiaceae</taxon>
        <taxon>Nocardia</taxon>
    </lineage>
</organism>
<dbReference type="Proteomes" id="UP000019150">
    <property type="component" value="Chromosome"/>
</dbReference>
<dbReference type="KEGG" id="nno:NONO_c19400"/>
<dbReference type="SUPFAM" id="SSF52777">
    <property type="entry name" value="CoA-dependent acyltransferases"/>
    <property type="match status" value="1"/>
</dbReference>
<dbReference type="EMBL" id="CP006850">
    <property type="protein sequence ID" value="AHH16740.1"/>
    <property type="molecule type" value="Genomic_DNA"/>
</dbReference>
<dbReference type="AlphaFoldDB" id="W5TBK0"/>
<dbReference type="HOGENOM" id="CLU_057678_0_0_11"/>
<evidence type="ECO:0000313" key="2">
    <source>
        <dbReference type="Proteomes" id="UP000019150"/>
    </source>
</evidence>
<dbReference type="STRING" id="1415166.NONO_c19400"/>
<reference evidence="1 2" key="1">
    <citation type="journal article" date="2014" name="Appl. Environ. Microbiol.">
        <title>Insights into the Microbial Degradation of Rubber and Gutta-Percha by Analysis of the Complete Genome of Nocardia nova SH22a.</title>
        <authorList>
            <person name="Luo Q."/>
            <person name="Hiessl S."/>
            <person name="Poehlein A."/>
            <person name="Daniel R."/>
            <person name="Steinbuchel A."/>
        </authorList>
    </citation>
    <scope>NUCLEOTIDE SEQUENCE [LARGE SCALE GENOMIC DNA]</scope>
    <source>
        <strain evidence="1">SH22a</strain>
    </source>
</reference>
<keyword evidence="2" id="KW-1185">Reference proteome</keyword>
<accession>W5TBK0</accession>
<proteinExistence type="predicted"/>
<dbReference type="PATRIC" id="fig|1415166.3.peg.1967"/>
<sequence length="397" mass="42969">MSTVFRRRISPTERMYFPMRDMAPPFLMQLAIPGTGTLDIERLRAAVATAAAVTPGARLRRDGRFWVDTGVPPAVREITGHTLDHGRLESDPVLGSAIGPTAESTCEILVLTGDPVTVIFRVFHGVMDGMGMVLWVRNVLTALRGGDPVPLRDPIADRELVRRIGTSGRPAAMIPRFRAATGHGRQDPGIPRHLLRRRTIGATGPGAVARVSALLAEHAGTASRIMVPVDLRRHDPELRSTANLALPLFLDIRPGQDWQQVRDRMRADLRARTELNQMASSAIANAPHAVGRTILRTTNALGARFGRNLASATVSHMGRFDLGELAVPGWSPTSVFVLPQHSVAMPLLFAMTESGGRTDLTVSARNGRGVEPRLEALLDRIAATLESELPQPDSAVA</sequence>
<dbReference type="eggNOG" id="ENOG5032XG0">
    <property type="taxonomic scope" value="Bacteria"/>
</dbReference>
<dbReference type="RefSeq" id="WP_237755143.1">
    <property type="nucleotide sequence ID" value="NZ_CP006850.1"/>
</dbReference>